<dbReference type="Proteomes" id="UP000887576">
    <property type="component" value="Unplaced"/>
</dbReference>
<protein>
    <submittedName>
        <fullName evidence="2">Uncharacterized protein</fullName>
    </submittedName>
</protein>
<dbReference type="WBParaSite" id="JU765_v2.g17785.t1">
    <property type="protein sequence ID" value="JU765_v2.g17785.t1"/>
    <property type="gene ID" value="JU765_v2.g17785"/>
</dbReference>
<organism evidence="1 2">
    <name type="scientific">Panagrolaimus sp. JU765</name>
    <dbReference type="NCBI Taxonomy" id="591449"/>
    <lineage>
        <taxon>Eukaryota</taxon>
        <taxon>Metazoa</taxon>
        <taxon>Ecdysozoa</taxon>
        <taxon>Nematoda</taxon>
        <taxon>Chromadorea</taxon>
        <taxon>Rhabditida</taxon>
        <taxon>Tylenchina</taxon>
        <taxon>Panagrolaimomorpha</taxon>
        <taxon>Panagrolaimoidea</taxon>
        <taxon>Panagrolaimidae</taxon>
        <taxon>Panagrolaimus</taxon>
    </lineage>
</organism>
<evidence type="ECO:0000313" key="2">
    <source>
        <dbReference type="WBParaSite" id="JU765_v2.g17785.t1"/>
    </source>
</evidence>
<evidence type="ECO:0000313" key="1">
    <source>
        <dbReference type="Proteomes" id="UP000887576"/>
    </source>
</evidence>
<reference evidence="2" key="1">
    <citation type="submission" date="2022-11" db="UniProtKB">
        <authorList>
            <consortium name="WormBaseParasite"/>
        </authorList>
    </citation>
    <scope>IDENTIFICATION</scope>
</reference>
<name>A0AC34QN76_9BILA</name>
<sequence length="309" mass="34714">MIHKNAVSIYAFAVSVVVFVWVLCQCARQRGLKQSASGIKQSQKSENQKTATTETKKDVANTVESQKQTVLALGKPSSKEATTSKEKTNTGKSKEKPSSRNSKPSVRNSKPSARNSKPSLRKSKSKEKQSPKGGAKGSSGSNEKPGRLRNFFSKFSFNDADRKAKKNRTLDETQSLEVEDKKRPQSQSRKRKKFVGDALKTAEEDLETLEEMIHKVVDPEKVIKMGNIDEIAEQTRAQRIREIELMPSECEDVTQQSISVKKEAAKVKIVEENCKVYETHPEVQSKSAKESTLRRKKIAKKMRKSRVML</sequence>
<accession>A0AC34QN76</accession>
<proteinExistence type="predicted"/>